<keyword evidence="2" id="KW-1185">Reference proteome</keyword>
<reference evidence="1" key="1">
    <citation type="submission" date="2022-06" db="EMBL/GenBank/DDBJ databases">
        <authorList>
            <consortium name="SYNGENTA / RWTH Aachen University"/>
        </authorList>
    </citation>
    <scope>NUCLEOTIDE SEQUENCE</scope>
</reference>
<sequence length="127" mass="13936">MRLDPFEEIEEEMEKTDDAGAAEEMVKRNDGKVVDIEMGKKGNDSTVDHLESQLVNSLHRFISSVVGIPLGSSLSEASSMHQTFGDSISASQVKIVHGINNMVVNDVPQEQLQIPTPLQFQVLIEDG</sequence>
<organism evidence="1 2">
    <name type="scientific">Phakopsora pachyrhizi</name>
    <name type="common">Asian soybean rust disease fungus</name>
    <dbReference type="NCBI Taxonomy" id="170000"/>
    <lineage>
        <taxon>Eukaryota</taxon>
        <taxon>Fungi</taxon>
        <taxon>Dikarya</taxon>
        <taxon>Basidiomycota</taxon>
        <taxon>Pucciniomycotina</taxon>
        <taxon>Pucciniomycetes</taxon>
        <taxon>Pucciniales</taxon>
        <taxon>Phakopsoraceae</taxon>
        <taxon>Phakopsora</taxon>
    </lineage>
</organism>
<evidence type="ECO:0000313" key="2">
    <source>
        <dbReference type="Proteomes" id="UP001153365"/>
    </source>
</evidence>
<name>A0AAV0B606_PHAPC</name>
<dbReference type="AlphaFoldDB" id="A0AAV0B606"/>
<proteinExistence type="predicted"/>
<dbReference type="EMBL" id="CALTRL010003413">
    <property type="protein sequence ID" value="CAH7681112.1"/>
    <property type="molecule type" value="Genomic_DNA"/>
</dbReference>
<protein>
    <submittedName>
        <fullName evidence="1">Uncharacterized protein</fullName>
    </submittedName>
</protein>
<evidence type="ECO:0000313" key="1">
    <source>
        <dbReference type="EMBL" id="CAH7681112.1"/>
    </source>
</evidence>
<feature type="non-terminal residue" evidence="1">
    <location>
        <position position="127"/>
    </location>
</feature>
<comment type="caution">
    <text evidence="1">The sequence shown here is derived from an EMBL/GenBank/DDBJ whole genome shotgun (WGS) entry which is preliminary data.</text>
</comment>
<dbReference type="Proteomes" id="UP001153365">
    <property type="component" value="Unassembled WGS sequence"/>
</dbReference>
<accession>A0AAV0B606</accession>
<gene>
    <name evidence="1" type="ORF">PPACK8108_LOCUS13672</name>
</gene>